<accession>A0A5J9TK92</accession>
<reference evidence="2 3" key="1">
    <citation type="journal article" date="2019" name="Sci. Rep.">
        <title>A high-quality genome of Eragrostis curvula grass provides insights into Poaceae evolution and supports new strategies to enhance forage quality.</title>
        <authorList>
            <person name="Carballo J."/>
            <person name="Santos B.A.C.M."/>
            <person name="Zappacosta D."/>
            <person name="Garbus I."/>
            <person name="Selva J.P."/>
            <person name="Gallo C.A."/>
            <person name="Diaz A."/>
            <person name="Albertini E."/>
            <person name="Caccamo M."/>
            <person name="Echenique V."/>
        </authorList>
    </citation>
    <scope>NUCLEOTIDE SEQUENCE [LARGE SCALE GENOMIC DNA]</scope>
    <source>
        <strain evidence="3">cv. Victoria</strain>
        <tissue evidence="2">Leaf</tissue>
    </source>
</reference>
<comment type="caution">
    <text evidence="2">The sequence shown here is derived from an EMBL/GenBank/DDBJ whole genome shotgun (WGS) entry which is preliminary data.</text>
</comment>
<organism evidence="2 3">
    <name type="scientific">Eragrostis curvula</name>
    <name type="common">weeping love grass</name>
    <dbReference type="NCBI Taxonomy" id="38414"/>
    <lineage>
        <taxon>Eukaryota</taxon>
        <taxon>Viridiplantae</taxon>
        <taxon>Streptophyta</taxon>
        <taxon>Embryophyta</taxon>
        <taxon>Tracheophyta</taxon>
        <taxon>Spermatophyta</taxon>
        <taxon>Magnoliopsida</taxon>
        <taxon>Liliopsida</taxon>
        <taxon>Poales</taxon>
        <taxon>Poaceae</taxon>
        <taxon>PACMAD clade</taxon>
        <taxon>Chloridoideae</taxon>
        <taxon>Eragrostideae</taxon>
        <taxon>Eragrostidinae</taxon>
        <taxon>Eragrostis</taxon>
    </lineage>
</organism>
<feature type="non-terminal residue" evidence="2">
    <location>
        <position position="1"/>
    </location>
</feature>
<proteinExistence type="predicted"/>
<dbReference type="EMBL" id="RWGY01000039">
    <property type="protein sequence ID" value="TVU11799.1"/>
    <property type="molecule type" value="Genomic_DNA"/>
</dbReference>
<evidence type="ECO:0000256" key="1">
    <source>
        <dbReference type="SAM" id="MobiDB-lite"/>
    </source>
</evidence>
<name>A0A5J9TK92_9POAL</name>
<feature type="compositionally biased region" description="Basic residues" evidence="1">
    <location>
        <begin position="82"/>
        <end position="101"/>
    </location>
</feature>
<dbReference type="Gramene" id="TVU11799">
    <property type="protein sequence ID" value="TVU11799"/>
    <property type="gene ID" value="EJB05_45403"/>
</dbReference>
<dbReference type="AlphaFoldDB" id="A0A5J9TK92"/>
<protein>
    <submittedName>
        <fullName evidence="2">Uncharacterized protein</fullName>
    </submittedName>
</protein>
<keyword evidence="3" id="KW-1185">Reference proteome</keyword>
<feature type="region of interest" description="Disordered" evidence="1">
    <location>
        <begin position="77"/>
        <end position="102"/>
    </location>
</feature>
<gene>
    <name evidence="2" type="ORF">EJB05_45403</name>
</gene>
<sequence length="159" mass="17234">MATRQLMPPWARCAACECVATQHKARKRRHGSSRQGTHVTKVARGSVEEILGGATAFGGAYRRQGNFRQARAATVRNESANARRRGSQARAKHLAGKGKRKQNLDRISRISVQRGSTVHGVVPLLLTWHVGGAAFLGVALAWVGGSGGEELCREEITRQ</sequence>
<dbReference type="Proteomes" id="UP000324897">
    <property type="component" value="Chromosome 3"/>
</dbReference>
<evidence type="ECO:0000313" key="3">
    <source>
        <dbReference type="Proteomes" id="UP000324897"/>
    </source>
</evidence>
<evidence type="ECO:0000313" key="2">
    <source>
        <dbReference type="EMBL" id="TVU11799.1"/>
    </source>
</evidence>